<dbReference type="InterPro" id="IPR051795">
    <property type="entry name" value="Glycosyl_Hydrlase_43"/>
</dbReference>
<dbReference type="Gene3D" id="2.60.120.200">
    <property type="match status" value="1"/>
</dbReference>
<sequence>MITFRLSTFLKKYANGVQPAKKTNKIAVKKSYNLTIQPWGTYLVYLLINFCLVSCGLKKTQTENSNTDNAAHLLLNPALPGDNPDPSIIRVGKVYYATSTTNEWAPYFTIYKSTDLRNWKLINHVFPDGFKDMKNQWGENNFWASELVYDQKQNRIYAYYTAHNRETKGNPGLQCGTAWIDADKIENGKFTDNGPVIIEDECGAIDAFELQHNGKIYAFWKNDGNGCGKESWIWKQEINDSRTKLLGQKSKVFTNSQPWETGLVEGACFFTLGEYVYSLYSVGGCCDAKCNYKTGIARTKDLNSGVWEKYGNNPIMVSNNKWNCPGHGTVVKTANDRLFMLYHAFNKSYDVFVGREGIIEELIVGADGWPVLHNATLPNRPKADLNFVDNFENDQKLDLAWQWPSKSPRPLMSFDKGLKLTASDENHALGTFLGQYIKTVNFSISAEIKPDAAKTGICLGGAIFKSKWPGELGGIGITVSKDGFAVFDNFEGVYKILKASKENLAGPVQLKMQISNDGKQIEFFHKKQGAEWLSFYRTDFLAAKYVPWGMGYRAGIVVKGDLSQTGTFNSFRLMNN</sequence>
<dbReference type="SUPFAM" id="SSF75005">
    <property type="entry name" value="Arabinanase/levansucrase/invertase"/>
    <property type="match status" value="1"/>
</dbReference>
<dbReference type="PANTHER" id="PTHR42812">
    <property type="entry name" value="BETA-XYLOSIDASE"/>
    <property type="match status" value="1"/>
</dbReference>
<feature type="active site" description="Proton acceptor" evidence="4">
    <location>
        <position position="85"/>
    </location>
</feature>
<proteinExistence type="inferred from homology"/>
<feature type="site" description="Important for catalytic activity, responsible for pKa modulation of the active site Glu and correct orientation of both the proton donor and substrate" evidence="5">
    <location>
        <position position="206"/>
    </location>
</feature>
<dbReference type="EMBL" id="LMZQ01000047">
    <property type="protein sequence ID" value="KRT13367.1"/>
    <property type="molecule type" value="Genomic_DNA"/>
</dbReference>
<evidence type="ECO:0000256" key="2">
    <source>
        <dbReference type="ARBA" id="ARBA00022801"/>
    </source>
</evidence>
<dbReference type="RefSeq" id="WP_057934944.1">
    <property type="nucleotide sequence ID" value="NZ_LMZQ01000047.1"/>
</dbReference>
<evidence type="ECO:0000256" key="1">
    <source>
        <dbReference type="ARBA" id="ARBA00009865"/>
    </source>
</evidence>
<organism evidence="7 8">
    <name type="scientific">Pedobacter ginsenosidimutans</name>
    <dbReference type="NCBI Taxonomy" id="687842"/>
    <lineage>
        <taxon>Bacteria</taxon>
        <taxon>Pseudomonadati</taxon>
        <taxon>Bacteroidota</taxon>
        <taxon>Sphingobacteriia</taxon>
        <taxon>Sphingobacteriales</taxon>
        <taxon>Sphingobacteriaceae</taxon>
        <taxon>Pedobacter</taxon>
    </lineage>
</organism>
<keyword evidence="2 6" id="KW-0378">Hydrolase</keyword>
<dbReference type="InterPro" id="IPR006710">
    <property type="entry name" value="Glyco_hydro_43"/>
</dbReference>
<dbReference type="STRING" id="687842.ASU31_24870"/>
<dbReference type="Proteomes" id="UP000051950">
    <property type="component" value="Unassembled WGS sequence"/>
</dbReference>
<comment type="caution">
    <text evidence="7">The sequence shown here is derived from an EMBL/GenBank/DDBJ whole genome shotgun (WGS) entry which is preliminary data.</text>
</comment>
<evidence type="ECO:0000313" key="8">
    <source>
        <dbReference type="Proteomes" id="UP000051950"/>
    </source>
</evidence>
<evidence type="ECO:0008006" key="9">
    <source>
        <dbReference type="Google" id="ProtNLM"/>
    </source>
</evidence>
<dbReference type="CDD" id="cd08999">
    <property type="entry name" value="GH43_ABN-like"/>
    <property type="match status" value="1"/>
</dbReference>
<dbReference type="AlphaFoldDB" id="A0A0T5VHR7"/>
<evidence type="ECO:0000256" key="4">
    <source>
        <dbReference type="PIRSR" id="PIRSR606710-1"/>
    </source>
</evidence>
<accession>A0A0T5VHR7</accession>
<evidence type="ECO:0000313" key="7">
    <source>
        <dbReference type="EMBL" id="KRT13367.1"/>
    </source>
</evidence>
<keyword evidence="8" id="KW-1185">Reference proteome</keyword>
<dbReference type="InterPro" id="IPR023296">
    <property type="entry name" value="Glyco_hydro_beta-prop_sf"/>
</dbReference>
<feature type="active site" description="Proton donor" evidence="4">
    <location>
        <position position="265"/>
    </location>
</feature>
<reference evidence="7 8" key="1">
    <citation type="submission" date="2015-11" db="EMBL/GenBank/DDBJ databases">
        <title>Sequence of Pedobacter ginsenosidimutans.</title>
        <authorList>
            <person name="Carson E."/>
            <person name="Keyser V."/>
            <person name="Newman J."/>
            <person name="Miller J."/>
        </authorList>
    </citation>
    <scope>NUCLEOTIDE SEQUENCE [LARGE SCALE GENOMIC DNA]</scope>
    <source>
        <strain evidence="7 8">KACC 14530</strain>
    </source>
</reference>
<dbReference type="GO" id="GO:0005975">
    <property type="term" value="P:carbohydrate metabolic process"/>
    <property type="evidence" value="ECO:0007669"/>
    <property type="project" value="InterPro"/>
</dbReference>
<keyword evidence="3 6" id="KW-0326">Glycosidase</keyword>
<evidence type="ECO:0000256" key="5">
    <source>
        <dbReference type="PIRSR" id="PIRSR606710-2"/>
    </source>
</evidence>
<evidence type="ECO:0000256" key="6">
    <source>
        <dbReference type="RuleBase" id="RU361187"/>
    </source>
</evidence>
<dbReference type="Gene3D" id="2.115.10.20">
    <property type="entry name" value="Glycosyl hydrolase domain, family 43"/>
    <property type="match status" value="1"/>
</dbReference>
<protein>
    <recommendedName>
        <fullName evidence="9">Beta-xylosidase</fullName>
    </recommendedName>
</protein>
<evidence type="ECO:0000256" key="3">
    <source>
        <dbReference type="ARBA" id="ARBA00023295"/>
    </source>
</evidence>
<dbReference type="GO" id="GO:0004553">
    <property type="term" value="F:hydrolase activity, hydrolyzing O-glycosyl compounds"/>
    <property type="evidence" value="ECO:0007669"/>
    <property type="project" value="InterPro"/>
</dbReference>
<dbReference type="Pfam" id="PF04616">
    <property type="entry name" value="Glyco_hydro_43"/>
    <property type="match status" value="1"/>
</dbReference>
<dbReference type="OrthoDB" id="9801455at2"/>
<comment type="similarity">
    <text evidence="1 6">Belongs to the glycosyl hydrolase 43 family.</text>
</comment>
<gene>
    <name evidence="7" type="ORF">ASU31_24870</name>
</gene>
<name>A0A0T5VHR7_9SPHI</name>
<dbReference type="PANTHER" id="PTHR42812:SF5">
    <property type="entry name" value="ENDO-ARABINASE"/>
    <property type="match status" value="1"/>
</dbReference>